<evidence type="ECO:0000256" key="1">
    <source>
        <dbReference type="SAM" id="Phobius"/>
    </source>
</evidence>
<feature type="transmembrane region" description="Helical" evidence="1">
    <location>
        <begin position="6"/>
        <end position="31"/>
    </location>
</feature>
<dbReference type="KEGG" id="chrb:DK843_20490"/>
<organism evidence="2 3">
    <name type="scientific">Chromobacterium phragmitis</name>
    <dbReference type="NCBI Taxonomy" id="2202141"/>
    <lineage>
        <taxon>Bacteria</taxon>
        <taxon>Pseudomonadati</taxon>
        <taxon>Pseudomonadota</taxon>
        <taxon>Betaproteobacteria</taxon>
        <taxon>Neisseriales</taxon>
        <taxon>Chromobacteriaceae</taxon>
        <taxon>Chromobacterium</taxon>
    </lineage>
</organism>
<evidence type="ECO:0000313" key="2">
    <source>
        <dbReference type="EMBL" id="AXE36464.1"/>
    </source>
</evidence>
<gene>
    <name evidence="2" type="ORF">DK843_20490</name>
</gene>
<feature type="transmembrane region" description="Helical" evidence="1">
    <location>
        <begin position="69"/>
        <end position="87"/>
    </location>
</feature>
<evidence type="ECO:0000313" key="3">
    <source>
        <dbReference type="Proteomes" id="UP000252038"/>
    </source>
</evidence>
<dbReference type="Proteomes" id="UP000252038">
    <property type="component" value="Chromosome"/>
</dbReference>
<protein>
    <submittedName>
        <fullName evidence="2">Uncharacterized protein</fullName>
    </submittedName>
</protein>
<dbReference type="AlphaFoldDB" id="A0A344UMG6"/>
<sequence>MAFRIIIFLPGLALACCFYGFVFFVIGIGFMNPKLPQYYAVVSLFAQFLPLLISAGSFVAWLATLRARWLKWCLLWLMLLGAGTYGLQSIQPYLPVGPDREKAPLQEGSASLDRMVVLMVMAGQTMPEGHDLP</sequence>
<name>A0A344UMG6_9NEIS</name>
<accession>A0A344UMG6</accession>
<keyword evidence="1" id="KW-0812">Transmembrane</keyword>
<proteinExistence type="predicted"/>
<reference evidence="2 3" key="1">
    <citation type="submission" date="2018-05" db="EMBL/GenBank/DDBJ databases">
        <title>Genome sequencing, assembly and analysis of the novel insecticidal bacterium, Chromobacterium phragmitis.</title>
        <authorList>
            <person name="Sparks M.E."/>
            <person name="Blackburn M.B."/>
            <person name="Gundersen-Rindal D.E."/>
        </authorList>
    </citation>
    <scope>NUCLEOTIDE SEQUENCE [LARGE SCALE GENOMIC DNA]</scope>
    <source>
        <strain evidence="2">IIBBL 274-1</strain>
    </source>
</reference>
<dbReference type="PROSITE" id="PS51257">
    <property type="entry name" value="PROKAR_LIPOPROTEIN"/>
    <property type="match status" value="1"/>
</dbReference>
<keyword evidence="1" id="KW-1133">Transmembrane helix</keyword>
<dbReference type="EMBL" id="CP029554">
    <property type="protein sequence ID" value="AXE36464.1"/>
    <property type="molecule type" value="Genomic_DNA"/>
</dbReference>
<keyword evidence="1" id="KW-0472">Membrane</keyword>
<feature type="transmembrane region" description="Helical" evidence="1">
    <location>
        <begin position="38"/>
        <end position="63"/>
    </location>
</feature>